<dbReference type="EMBL" id="BAABCS010000030">
    <property type="protein sequence ID" value="GAA4058986.1"/>
    <property type="molecule type" value="Genomic_DNA"/>
</dbReference>
<keyword evidence="1" id="KW-0732">Signal</keyword>
<proteinExistence type="predicted"/>
<accession>A0ABP7V611</accession>
<keyword evidence="3" id="KW-1185">Reference proteome</keyword>
<name>A0ABP7V611_9FLAO</name>
<reference evidence="3" key="1">
    <citation type="journal article" date="2019" name="Int. J. Syst. Evol. Microbiol.">
        <title>The Global Catalogue of Microorganisms (GCM) 10K type strain sequencing project: providing services to taxonomists for standard genome sequencing and annotation.</title>
        <authorList>
            <consortium name="The Broad Institute Genomics Platform"/>
            <consortium name="The Broad Institute Genome Sequencing Center for Infectious Disease"/>
            <person name="Wu L."/>
            <person name="Ma J."/>
        </authorList>
    </citation>
    <scope>NUCLEOTIDE SEQUENCE [LARGE SCALE GENOMIC DNA]</scope>
    <source>
        <strain evidence="3">JCM 17068</strain>
    </source>
</reference>
<comment type="caution">
    <text evidence="2">The sequence shown here is derived from an EMBL/GenBank/DDBJ whole genome shotgun (WGS) entry which is preliminary data.</text>
</comment>
<dbReference type="Proteomes" id="UP001500426">
    <property type="component" value="Unassembled WGS sequence"/>
</dbReference>
<evidence type="ECO:0008006" key="4">
    <source>
        <dbReference type="Google" id="ProtNLM"/>
    </source>
</evidence>
<feature type="chain" id="PRO_5045785311" description="DUF4468 domain-containing protein" evidence="1">
    <location>
        <begin position="19"/>
        <end position="205"/>
    </location>
</feature>
<evidence type="ECO:0000313" key="3">
    <source>
        <dbReference type="Proteomes" id="UP001500426"/>
    </source>
</evidence>
<sequence length="205" mass="23665">MKKLLFTIVLLSSLFSVAQKNYILLKDGNKMEIDERDFYYSTFEKVRYTLPSKEGFEAIKGIDIDKVDKLVSGDVTYIPFKYSEKKKKYMVLSKIIAETSDKMLLLSFTPPFSADGYYLDYNYKIVDKATNTIIDSGWFNESKMPKKLVDQNTAIATIKKHFSKCKEMMDSLAEFEKKIPTANGNGYTEEYIAGFMHQDKPFNCN</sequence>
<organism evidence="2 3">
    <name type="scientific">Flavobacterium chungnamense</name>
    <dbReference type="NCBI Taxonomy" id="706182"/>
    <lineage>
        <taxon>Bacteria</taxon>
        <taxon>Pseudomonadati</taxon>
        <taxon>Bacteroidota</taxon>
        <taxon>Flavobacteriia</taxon>
        <taxon>Flavobacteriales</taxon>
        <taxon>Flavobacteriaceae</taxon>
        <taxon>Flavobacterium</taxon>
    </lineage>
</organism>
<gene>
    <name evidence="2" type="ORF">GCM10022388_27170</name>
</gene>
<dbReference type="RefSeq" id="WP_344816156.1">
    <property type="nucleotide sequence ID" value="NZ_BAABCS010000030.1"/>
</dbReference>
<evidence type="ECO:0000256" key="1">
    <source>
        <dbReference type="SAM" id="SignalP"/>
    </source>
</evidence>
<feature type="signal peptide" evidence="1">
    <location>
        <begin position="1"/>
        <end position="18"/>
    </location>
</feature>
<protein>
    <recommendedName>
        <fullName evidence="4">DUF4468 domain-containing protein</fullName>
    </recommendedName>
</protein>
<evidence type="ECO:0000313" key="2">
    <source>
        <dbReference type="EMBL" id="GAA4058986.1"/>
    </source>
</evidence>